<organism evidence="3 4">
    <name type="scientific">Acrobeloides nanus</name>
    <dbReference type="NCBI Taxonomy" id="290746"/>
    <lineage>
        <taxon>Eukaryota</taxon>
        <taxon>Metazoa</taxon>
        <taxon>Ecdysozoa</taxon>
        <taxon>Nematoda</taxon>
        <taxon>Chromadorea</taxon>
        <taxon>Rhabditida</taxon>
        <taxon>Tylenchina</taxon>
        <taxon>Cephalobomorpha</taxon>
        <taxon>Cephaloboidea</taxon>
        <taxon>Cephalobidae</taxon>
        <taxon>Acrobeloides</taxon>
    </lineage>
</organism>
<feature type="transmembrane region" description="Helical" evidence="1">
    <location>
        <begin position="118"/>
        <end position="143"/>
    </location>
</feature>
<dbReference type="AlphaFoldDB" id="A0A914CUF3"/>
<feature type="transmembrane region" description="Helical" evidence="1">
    <location>
        <begin position="6"/>
        <end position="27"/>
    </location>
</feature>
<evidence type="ECO:0000259" key="2">
    <source>
        <dbReference type="Pfam" id="PF10328"/>
    </source>
</evidence>
<keyword evidence="3" id="KW-1185">Reference proteome</keyword>
<evidence type="ECO:0000256" key="1">
    <source>
        <dbReference type="SAM" id="Phobius"/>
    </source>
</evidence>
<dbReference type="WBParaSite" id="ACRNAN_scaffold1416.g21216.t1">
    <property type="protein sequence ID" value="ACRNAN_scaffold1416.g21216.t1"/>
    <property type="gene ID" value="ACRNAN_scaffold1416.g21216"/>
</dbReference>
<keyword evidence="1" id="KW-0812">Transmembrane</keyword>
<keyword evidence="1" id="KW-1133">Transmembrane helix</keyword>
<accession>A0A914CUF3</accession>
<evidence type="ECO:0000313" key="3">
    <source>
        <dbReference type="Proteomes" id="UP000887540"/>
    </source>
</evidence>
<feature type="domain" description="7TM GPCR serpentine receptor class x (Srx)" evidence="2">
    <location>
        <begin position="9"/>
        <end position="136"/>
    </location>
</feature>
<dbReference type="Pfam" id="PF10328">
    <property type="entry name" value="7TM_GPCR_Srx"/>
    <property type="match status" value="1"/>
</dbReference>
<dbReference type="InterPro" id="IPR019430">
    <property type="entry name" value="7TM_GPCR_serpentine_rcpt_Srx"/>
</dbReference>
<reference evidence="4" key="1">
    <citation type="submission" date="2022-11" db="UniProtKB">
        <authorList>
            <consortium name="WormBaseParasite"/>
        </authorList>
    </citation>
    <scope>IDENTIFICATION</scope>
</reference>
<feature type="transmembrane region" description="Helical" evidence="1">
    <location>
        <begin position="72"/>
        <end position="97"/>
    </location>
</feature>
<evidence type="ECO:0000313" key="4">
    <source>
        <dbReference type="WBParaSite" id="ACRNAN_scaffold1416.g21216.t1"/>
    </source>
</evidence>
<proteinExistence type="predicted"/>
<feature type="transmembrane region" description="Helical" evidence="1">
    <location>
        <begin position="36"/>
        <end position="57"/>
    </location>
</feature>
<protein>
    <submittedName>
        <fullName evidence="4">7TM GPCR serpentine receptor class x (Srx) domain-containing protein</fullName>
    </submittedName>
</protein>
<dbReference type="SUPFAM" id="SSF81321">
    <property type="entry name" value="Family A G protein-coupled receptor-like"/>
    <property type="match status" value="1"/>
</dbReference>
<keyword evidence="1" id="KW-0472">Membrane</keyword>
<dbReference type="Proteomes" id="UP000887540">
    <property type="component" value="Unplaced"/>
</dbReference>
<name>A0A914CUF3_9BILA</name>
<sequence>MQSIYALKILIPVSGIILYIPLIYLLLRYRSRYSQAFYTLVLFMSFNDFYCLCRFTFEAVISLIEFVPDGTIYYISNLLAAFSYYMCMFLNLMIAWNRFSAVFFYTYYENFLFGTKMIIVYYVTAILISASMVVLMFYGGLWFNLEWAQV</sequence>